<protein>
    <submittedName>
        <fullName evidence="2">Putative nucleotidyltransferase with HDIG domain</fullName>
    </submittedName>
</protein>
<organism evidence="2 3">
    <name type="scientific">Natranaerovirga pectinivora</name>
    <dbReference type="NCBI Taxonomy" id="682400"/>
    <lineage>
        <taxon>Bacteria</taxon>
        <taxon>Bacillati</taxon>
        <taxon>Bacillota</taxon>
        <taxon>Clostridia</taxon>
        <taxon>Lachnospirales</taxon>
        <taxon>Natranaerovirgaceae</taxon>
        <taxon>Natranaerovirga</taxon>
    </lineage>
</organism>
<name>A0A4R3MGX1_9FIRM</name>
<accession>A0A4R3MGX1</accession>
<dbReference type="InterPro" id="IPR006675">
    <property type="entry name" value="HDIG_dom"/>
</dbReference>
<dbReference type="Pfam" id="PF13487">
    <property type="entry name" value="HD_5"/>
    <property type="match status" value="1"/>
</dbReference>
<evidence type="ECO:0000313" key="3">
    <source>
        <dbReference type="Proteomes" id="UP000294902"/>
    </source>
</evidence>
<dbReference type="GO" id="GO:0016740">
    <property type="term" value="F:transferase activity"/>
    <property type="evidence" value="ECO:0007669"/>
    <property type="project" value="UniProtKB-KW"/>
</dbReference>
<comment type="caution">
    <text evidence="2">The sequence shown here is derived from an EMBL/GenBank/DDBJ whole genome shotgun (WGS) entry which is preliminary data.</text>
</comment>
<dbReference type="InterPro" id="IPR037522">
    <property type="entry name" value="HD_GYP_dom"/>
</dbReference>
<dbReference type="AlphaFoldDB" id="A0A4R3MGX1"/>
<evidence type="ECO:0000259" key="1">
    <source>
        <dbReference type="PROSITE" id="PS51832"/>
    </source>
</evidence>
<gene>
    <name evidence="2" type="ORF">EDC18_1201</name>
</gene>
<feature type="domain" description="HD-GYP" evidence="1">
    <location>
        <begin position="126"/>
        <end position="321"/>
    </location>
</feature>
<proteinExistence type="predicted"/>
<keyword evidence="3" id="KW-1185">Reference proteome</keyword>
<dbReference type="SUPFAM" id="SSF109604">
    <property type="entry name" value="HD-domain/PDEase-like"/>
    <property type="match status" value="1"/>
</dbReference>
<keyword evidence="2" id="KW-0808">Transferase</keyword>
<dbReference type="PANTHER" id="PTHR43155">
    <property type="entry name" value="CYCLIC DI-GMP PHOSPHODIESTERASE PA4108-RELATED"/>
    <property type="match status" value="1"/>
</dbReference>
<reference evidence="2 3" key="1">
    <citation type="submission" date="2019-03" db="EMBL/GenBank/DDBJ databases">
        <title>Genomic Encyclopedia of Type Strains, Phase IV (KMG-IV): sequencing the most valuable type-strain genomes for metagenomic binning, comparative biology and taxonomic classification.</title>
        <authorList>
            <person name="Goeker M."/>
        </authorList>
    </citation>
    <scope>NUCLEOTIDE SEQUENCE [LARGE SCALE GENOMIC DNA]</scope>
    <source>
        <strain evidence="2 3">DSM 24629</strain>
    </source>
</reference>
<dbReference type="PANTHER" id="PTHR43155:SF2">
    <property type="entry name" value="CYCLIC DI-GMP PHOSPHODIESTERASE PA4108"/>
    <property type="match status" value="1"/>
</dbReference>
<dbReference type="EMBL" id="SMAL01000020">
    <property type="protein sequence ID" value="TCT11607.1"/>
    <property type="molecule type" value="Genomic_DNA"/>
</dbReference>
<dbReference type="InterPro" id="IPR003607">
    <property type="entry name" value="HD/PDEase_dom"/>
</dbReference>
<dbReference type="CDD" id="cd00077">
    <property type="entry name" value="HDc"/>
    <property type="match status" value="1"/>
</dbReference>
<dbReference type="NCBIfam" id="TIGR00277">
    <property type="entry name" value="HDIG"/>
    <property type="match status" value="1"/>
</dbReference>
<dbReference type="Gene3D" id="1.10.3210.10">
    <property type="entry name" value="Hypothetical protein af1432"/>
    <property type="match status" value="1"/>
</dbReference>
<evidence type="ECO:0000313" key="2">
    <source>
        <dbReference type="EMBL" id="TCT11607.1"/>
    </source>
</evidence>
<dbReference type="OrthoDB" id="9804747at2"/>
<dbReference type="PROSITE" id="PS51832">
    <property type="entry name" value="HD_GYP"/>
    <property type="match status" value="1"/>
</dbReference>
<dbReference type="SMART" id="SM00471">
    <property type="entry name" value="HDc"/>
    <property type="match status" value="1"/>
</dbReference>
<sequence>MVIAEYKQKRIGLDQVQVGMQLDEDVINSSGMLLIPKDTVITQKHIFRMQLYQILSIVVRDYTNTSNVIPTPEKNKDNHKESVSYKKFSNSYNDSQVFLKDKLDCISDGKDINIKELFSISEELINTLETKSDLFNFLCHIKQSDDHTYTHLMNVSMLCNIFGHWLHLPKDQIENLTVAGLLHDIGKVKIDKKILNKPGKLTEEEFNEIKQHTLLGYNMIKNQKLPHEVKMGVLSHHEKFDGSGYPFGFKNEQIHDFGKIIAIADIYDAMTSDRTYHKKFSPFKVIKIFEQESYGLLDTKYLFIFLENIAHNYLGNQVKLSTGEVGKIVFIHNNQPSRPIVQLDNVMVDLQNENNIEIKEIL</sequence>
<dbReference type="Proteomes" id="UP000294902">
    <property type="component" value="Unassembled WGS sequence"/>
</dbReference>
<dbReference type="RefSeq" id="WP_132254233.1">
    <property type="nucleotide sequence ID" value="NZ_SMAL01000020.1"/>
</dbReference>